<dbReference type="OrthoDB" id="5429780at2759"/>
<reference evidence="1 2" key="1">
    <citation type="submission" date="2015-03" db="EMBL/GenBank/DDBJ databases">
        <title>RNA-seq based gene annotation and comparative genomics of four Zymoseptoria species reveal species-specific pathogenicity related genes and transposable element activity.</title>
        <authorList>
            <person name="Grandaubert J."/>
            <person name="Bhattacharyya A."/>
            <person name="Stukenbrock E.H."/>
        </authorList>
    </citation>
    <scope>NUCLEOTIDE SEQUENCE [LARGE SCALE GENOMIC DNA]</scope>
    <source>
        <strain evidence="1 2">Zb18110</strain>
    </source>
</reference>
<name>A0A0F4GA52_9PEZI</name>
<gene>
    <name evidence="1" type="ORF">TI39_contig4204g00004</name>
</gene>
<organism evidence="1 2">
    <name type="scientific">Zymoseptoria brevis</name>
    <dbReference type="NCBI Taxonomy" id="1047168"/>
    <lineage>
        <taxon>Eukaryota</taxon>
        <taxon>Fungi</taxon>
        <taxon>Dikarya</taxon>
        <taxon>Ascomycota</taxon>
        <taxon>Pezizomycotina</taxon>
        <taxon>Dothideomycetes</taxon>
        <taxon>Dothideomycetidae</taxon>
        <taxon>Mycosphaerellales</taxon>
        <taxon>Mycosphaerellaceae</taxon>
        <taxon>Zymoseptoria</taxon>
    </lineage>
</organism>
<proteinExistence type="predicted"/>
<dbReference type="EMBL" id="LAFY01004163">
    <property type="protein sequence ID" value="KJX94268.1"/>
    <property type="molecule type" value="Genomic_DNA"/>
</dbReference>
<evidence type="ECO:0000313" key="2">
    <source>
        <dbReference type="Proteomes" id="UP000033647"/>
    </source>
</evidence>
<comment type="caution">
    <text evidence="1">The sequence shown here is derived from an EMBL/GenBank/DDBJ whole genome shotgun (WGS) entry which is preliminary data.</text>
</comment>
<sequence length="194" mass="21964">MRRLEEISFSPKSVDFDRRNPYLLYFAQHLETAEDYCSWSAVRSPSLQHGIMHIAVPNELLDVPNCKWIYGEDWRQLVWESRGPLVGVAPQMWTLSAALQHYTGDDSMNMVLSGKICNTCDAAMKDLPGPHDIAAMPLNAGGKAQQYAFFRKAYAKLDDVCEGRIWIEERNIKSNNTTEQSSGKGMYRAKQEGA</sequence>
<evidence type="ECO:0000313" key="1">
    <source>
        <dbReference type="EMBL" id="KJX94268.1"/>
    </source>
</evidence>
<dbReference type="STRING" id="1047168.A0A0F4GA52"/>
<protein>
    <submittedName>
        <fullName evidence="1">Uncharacterized protein</fullName>
    </submittedName>
</protein>
<dbReference type="AlphaFoldDB" id="A0A0F4GA52"/>
<keyword evidence="2" id="KW-1185">Reference proteome</keyword>
<dbReference type="Proteomes" id="UP000033647">
    <property type="component" value="Unassembled WGS sequence"/>
</dbReference>
<accession>A0A0F4GA52</accession>